<comment type="caution">
    <text evidence="4">The sequence shown here is derived from an EMBL/GenBank/DDBJ whole genome shotgun (WGS) entry which is preliminary data.</text>
</comment>
<evidence type="ECO:0000313" key="5">
    <source>
        <dbReference type="Proteomes" id="UP001162131"/>
    </source>
</evidence>
<accession>A0AAU9I8E4</accession>
<dbReference type="InterPro" id="IPR016024">
    <property type="entry name" value="ARM-type_fold"/>
</dbReference>
<proteinExistence type="inferred from homology"/>
<dbReference type="Proteomes" id="UP001162131">
    <property type="component" value="Unassembled WGS sequence"/>
</dbReference>
<name>A0AAU9I8E4_9CILI</name>
<dbReference type="EMBL" id="CAJZBQ010000002">
    <property type="protein sequence ID" value="CAG9310547.1"/>
    <property type="molecule type" value="Genomic_DNA"/>
</dbReference>
<dbReference type="InterPro" id="IPR011989">
    <property type="entry name" value="ARM-like"/>
</dbReference>
<organism evidence="4 5">
    <name type="scientific">Blepharisma stoltei</name>
    <dbReference type="NCBI Taxonomy" id="1481888"/>
    <lineage>
        <taxon>Eukaryota</taxon>
        <taxon>Sar</taxon>
        <taxon>Alveolata</taxon>
        <taxon>Ciliophora</taxon>
        <taxon>Postciliodesmatophora</taxon>
        <taxon>Heterotrichea</taxon>
        <taxon>Heterotrichida</taxon>
        <taxon>Blepharismidae</taxon>
        <taxon>Blepharisma</taxon>
    </lineage>
</organism>
<dbReference type="SUPFAM" id="SSF48371">
    <property type="entry name" value="ARM repeat"/>
    <property type="match status" value="1"/>
</dbReference>
<evidence type="ECO:0000256" key="1">
    <source>
        <dbReference type="ARBA" id="ARBA00010394"/>
    </source>
</evidence>
<evidence type="ECO:0000313" key="4">
    <source>
        <dbReference type="EMBL" id="CAG9310547.1"/>
    </source>
</evidence>
<reference evidence="4" key="1">
    <citation type="submission" date="2021-09" db="EMBL/GenBank/DDBJ databases">
        <authorList>
            <consortium name="AG Swart"/>
            <person name="Singh M."/>
            <person name="Singh A."/>
            <person name="Seah K."/>
            <person name="Emmerich C."/>
        </authorList>
    </citation>
    <scope>NUCLEOTIDE SEQUENCE</scope>
    <source>
        <strain evidence="4">ATCC30299</strain>
    </source>
</reference>
<gene>
    <name evidence="4" type="ORF">BSTOLATCC_MIC1389</name>
</gene>
<dbReference type="GO" id="GO:0015031">
    <property type="term" value="P:protein transport"/>
    <property type="evidence" value="ECO:0007669"/>
    <property type="project" value="UniProtKB-KW"/>
</dbReference>
<keyword evidence="2" id="KW-0813">Transport</keyword>
<keyword evidence="5" id="KW-1185">Reference proteome</keyword>
<dbReference type="Gene3D" id="1.25.10.10">
    <property type="entry name" value="Leucine-rich Repeat Variant"/>
    <property type="match status" value="1"/>
</dbReference>
<dbReference type="PANTHER" id="PTHR23316">
    <property type="entry name" value="IMPORTIN ALPHA"/>
    <property type="match status" value="1"/>
</dbReference>
<dbReference type="AlphaFoldDB" id="A0AAU9I8E4"/>
<comment type="similarity">
    <text evidence="1">Belongs to the importin alpha family.</text>
</comment>
<sequence>MELIDRIDRFKDRQSCFQQVDFFGETKQRFENYGIELRKSRRLENAKKKRSIAGAASAKSAEDQNFTLQDLPSLLRKISPNSLSNSTESINAIAIIASEEKNISDILKARVIDTVSNCLQGVSEINLEFMKSIAYLGFNLAFCAASCDLEDLKKILEWVNRNKKYEDNTVREDCICTIYQISIIGIDGIEIILDNNYNLVEFIVKTLKSSSEKSVIYAIKIISNFLAISIDMVQDLLDLNILDEFLPLFESQNCKIKYYLYRTLRNVVSGFRGQMEKQIDRFLCHQIAYETIRGLNDKSHEVKNEAAKMVREMLRSANNNQKLSLIKLGIFLEIPEALDENNSPNFLLKILDISALLLQAGREESETSQEGKNQVAQYFGDTDCLQDLEALQYAENTKISHLAMVIWGEYFGNSEKEEINFPHAQPIIFEFS</sequence>
<keyword evidence="3" id="KW-0653">Protein transport</keyword>
<protein>
    <submittedName>
        <fullName evidence="4">Uncharacterized protein</fullName>
    </submittedName>
</protein>
<evidence type="ECO:0000256" key="2">
    <source>
        <dbReference type="ARBA" id="ARBA00022448"/>
    </source>
</evidence>
<evidence type="ECO:0000256" key="3">
    <source>
        <dbReference type="ARBA" id="ARBA00022927"/>
    </source>
</evidence>